<dbReference type="Proteomes" id="UP000019149">
    <property type="component" value="Unassembled WGS sequence"/>
</dbReference>
<dbReference type="EMBL" id="APAU02000100">
    <property type="protein sequence ID" value="EUB56884.1"/>
    <property type="molecule type" value="Genomic_DNA"/>
</dbReference>
<gene>
    <name evidence="1" type="ORF">EGR_08236</name>
</gene>
<dbReference type="RefSeq" id="XP_024348080.1">
    <property type="nucleotide sequence ID" value="XM_024497485.1"/>
</dbReference>
<name>W6UU18_ECHGR</name>
<comment type="caution">
    <text evidence="1">The sequence shown here is derived from an EMBL/GenBank/DDBJ whole genome shotgun (WGS) entry which is preliminary data.</text>
</comment>
<reference evidence="1 2" key="1">
    <citation type="journal article" date="2013" name="Nat. Genet.">
        <title>The genome of the hydatid tapeworm Echinococcus granulosus.</title>
        <authorList>
            <person name="Zheng H."/>
            <person name="Zhang W."/>
            <person name="Zhang L."/>
            <person name="Zhang Z."/>
            <person name="Li J."/>
            <person name="Lu G."/>
            <person name="Zhu Y."/>
            <person name="Wang Y."/>
            <person name="Huang Y."/>
            <person name="Liu J."/>
            <person name="Kang H."/>
            <person name="Chen J."/>
            <person name="Wang L."/>
            <person name="Chen A."/>
            <person name="Yu S."/>
            <person name="Gao Z."/>
            <person name="Jin L."/>
            <person name="Gu W."/>
            <person name="Wang Z."/>
            <person name="Zhao L."/>
            <person name="Shi B."/>
            <person name="Wen H."/>
            <person name="Lin R."/>
            <person name="Jones M.K."/>
            <person name="Brejova B."/>
            <person name="Vinar T."/>
            <person name="Zhao G."/>
            <person name="McManus D.P."/>
            <person name="Chen Z."/>
            <person name="Zhou Y."/>
            <person name="Wang S."/>
        </authorList>
    </citation>
    <scope>NUCLEOTIDE SEQUENCE [LARGE SCALE GENOMIC DNA]</scope>
</reference>
<proteinExistence type="predicted"/>
<sequence>MQSEMAVKKIGFGFGSIRCVYLAALFTAVQPRESFAISWRVVQMVVFSTSIGITCNAKTAEMGINYLKLANASQIGIGIYNIYECSQVYRIQMKQNVGKEWYHID</sequence>
<keyword evidence="2" id="KW-1185">Reference proteome</keyword>
<protein>
    <submittedName>
        <fullName evidence="1">Uncharacterized protein</fullName>
    </submittedName>
</protein>
<evidence type="ECO:0000313" key="2">
    <source>
        <dbReference type="Proteomes" id="UP000019149"/>
    </source>
</evidence>
<accession>W6UU18</accession>
<dbReference type="AlphaFoldDB" id="W6UU18"/>
<dbReference type="KEGG" id="egl:EGR_08236"/>
<organism evidence="1 2">
    <name type="scientific">Echinococcus granulosus</name>
    <name type="common">Hydatid tapeworm</name>
    <dbReference type="NCBI Taxonomy" id="6210"/>
    <lineage>
        <taxon>Eukaryota</taxon>
        <taxon>Metazoa</taxon>
        <taxon>Spiralia</taxon>
        <taxon>Lophotrochozoa</taxon>
        <taxon>Platyhelminthes</taxon>
        <taxon>Cestoda</taxon>
        <taxon>Eucestoda</taxon>
        <taxon>Cyclophyllidea</taxon>
        <taxon>Taeniidae</taxon>
        <taxon>Echinococcus</taxon>
        <taxon>Echinococcus granulosus group</taxon>
    </lineage>
</organism>
<dbReference type="CTD" id="36343951"/>
<dbReference type="GeneID" id="36343951"/>
<evidence type="ECO:0000313" key="1">
    <source>
        <dbReference type="EMBL" id="EUB56884.1"/>
    </source>
</evidence>